<feature type="compositionally biased region" description="Polar residues" evidence="1">
    <location>
        <begin position="1"/>
        <end position="15"/>
    </location>
</feature>
<feature type="region of interest" description="Disordered" evidence="1">
    <location>
        <begin position="1"/>
        <end position="24"/>
    </location>
</feature>
<evidence type="ECO:0000313" key="3">
    <source>
        <dbReference type="Proteomes" id="UP000270581"/>
    </source>
</evidence>
<evidence type="ECO:0000313" key="2">
    <source>
        <dbReference type="EMBL" id="RNJ22538.1"/>
    </source>
</evidence>
<evidence type="ECO:0000256" key="1">
    <source>
        <dbReference type="SAM" id="MobiDB-lite"/>
    </source>
</evidence>
<sequence>MIAVPTNSSKPTSSDNTDRDPETTINVCLHRDTHTRLTAYKNDNPLIEKSYDEAINEILEKINFPQAEMIENKYLPSMSDAHPSDSD</sequence>
<accession>A0AAJ4R667</accession>
<dbReference type="AlphaFoldDB" id="A0AAJ4R667"/>
<gene>
    <name evidence="2" type="ORF">Nmn1133_12885</name>
</gene>
<protein>
    <submittedName>
        <fullName evidence="2">Uncharacterized protein</fullName>
    </submittedName>
</protein>
<dbReference type="Proteomes" id="UP000270581">
    <property type="component" value="Unassembled WGS sequence"/>
</dbReference>
<reference evidence="2 3" key="1">
    <citation type="submission" date="2018-11" db="EMBL/GenBank/DDBJ databases">
        <title>Genome sequences of Natronomonas sp. CBA1133.</title>
        <authorList>
            <person name="Roh S.W."/>
            <person name="Cha I.-T."/>
        </authorList>
    </citation>
    <scope>NUCLEOTIDE SEQUENCE [LARGE SCALE GENOMIC DNA]</scope>
    <source>
        <strain evidence="2 3">CBA1133</strain>
    </source>
</reference>
<proteinExistence type="predicted"/>
<name>A0AAJ4R667_9EURY</name>
<comment type="caution">
    <text evidence="2">The sequence shown here is derived from an EMBL/GenBank/DDBJ whole genome shotgun (WGS) entry which is preliminary data.</text>
</comment>
<organism evidence="2 3">
    <name type="scientific">Halosegnis longus</name>
    <dbReference type="NCBI Taxonomy" id="2216012"/>
    <lineage>
        <taxon>Archaea</taxon>
        <taxon>Methanobacteriati</taxon>
        <taxon>Methanobacteriota</taxon>
        <taxon>Stenosarchaea group</taxon>
        <taxon>Halobacteria</taxon>
        <taxon>Halobacteriales</taxon>
        <taxon>Natronomonadaceae</taxon>
        <taxon>Halosegnis</taxon>
    </lineage>
</organism>
<dbReference type="EMBL" id="RJJC01000002">
    <property type="protein sequence ID" value="RNJ22538.1"/>
    <property type="molecule type" value="Genomic_DNA"/>
</dbReference>
<keyword evidence="3" id="KW-1185">Reference proteome</keyword>